<feature type="non-terminal residue" evidence="1">
    <location>
        <position position="1"/>
    </location>
</feature>
<dbReference type="AlphaFoldDB" id="A0A371GH15"/>
<reference evidence="1" key="1">
    <citation type="submission" date="2018-05" db="EMBL/GenBank/DDBJ databases">
        <title>Draft genome of Mucuna pruriens seed.</title>
        <authorList>
            <person name="Nnadi N.E."/>
            <person name="Vos R."/>
            <person name="Hasami M.H."/>
            <person name="Devisetty U.K."/>
            <person name="Aguiy J.C."/>
        </authorList>
    </citation>
    <scope>NUCLEOTIDE SEQUENCE [LARGE SCALE GENOMIC DNA]</scope>
    <source>
        <strain evidence="1">JCA_2017</strain>
    </source>
</reference>
<accession>A0A371GH15</accession>
<gene>
    <name evidence="1" type="ORF">CR513_28370</name>
</gene>
<sequence>MYPCATIARLGSLLELALDQVFQSDMIGEYDDFGAKQIGVHRLRCIGDHVYRLADFVLLAENDSKGRVRCITHLLERGLPVRWPSTIPSVTMKWHFSKFSTRSVSMHHFSTRARFPRHASKVSAYTVKSSINTSMQSSNKSEKMLRSAWMTSPIHKKPWLKRVVPARLTRPRTKRIYRSSSPIRSDTFHCPRKQSSSTATSLLEKLAAQAIKGAETKKPKIIRGDRLDYQRTLVDPILNVLANRGEPSPFHPGDHQSVRLYRVYQRLVETMLDKSSIDPLYDLYPEIELTLRRLRKARNIVVSNSSNSFSSFVTNNSDSVEYSSSSSFTEKMENNERTLKELATPDVVYQPWCIQYLQLEPTQTYELKSGLIHLLPKFHGLAGEDPHKHLKEFHVVCSTMRPQGILEDYIKMKAFPFSLDGAGKDWLYLQLVLFNT</sequence>
<evidence type="ECO:0000313" key="1">
    <source>
        <dbReference type="EMBL" id="RDX89848.1"/>
    </source>
</evidence>
<proteinExistence type="predicted"/>
<evidence type="ECO:0000313" key="2">
    <source>
        <dbReference type="Proteomes" id="UP000257109"/>
    </source>
</evidence>
<keyword evidence="2" id="KW-1185">Reference proteome</keyword>
<dbReference type="EMBL" id="QJKJ01005556">
    <property type="protein sequence ID" value="RDX89848.1"/>
    <property type="molecule type" value="Genomic_DNA"/>
</dbReference>
<organism evidence="1 2">
    <name type="scientific">Mucuna pruriens</name>
    <name type="common">Velvet bean</name>
    <name type="synonym">Dolichos pruriens</name>
    <dbReference type="NCBI Taxonomy" id="157652"/>
    <lineage>
        <taxon>Eukaryota</taxon>
        <taxon>Viridiplantae</taxon>
        <taxon>Streptophyta</taxon>
        <taxon>Embryophyta</taxon>
        <taxon>Tracheophyta</taxon>
        <taxon>Spermatophyta</taxon>
        <taxon>Magnoliopsida</taxon>
        <taxon>eudicotyledons</taxon>
        <taxon>Gunneridae</taxon>
        <taxon>Pentapetalae</taxon>
        <taxon>rosids</taxon>
        <taxon>fabids</taxon>
        <taxon>Fabales</taxon>
        <taxon>Fabaceae</taxon>
        <taxon>Papilionoideae</taxon>
        <taxon>50 kb inversion clade</taxon>
        <taxon>NPAAA clade</taxon>
        <taxon>indigoferoid/millettioid clade</taxon>
        <taxon>Phaseoleae</taxon>
        <taxon>Mucuna</taxon>
    </lineage>
</organism>
<dbReference type="OrthoDB" id="1422241at2759"/>
<name>A0A371GH15_MUCPR</name>
<dbReference type="Proteomes" id="UP000257109">
    <property type="component" value="Unassembled WGS sequence"/>
</dbReference>
<comment type="caution">
    <text evidence="1">The sequence shown here is derived from an EMBL/GenBank/DDBJ whole genome shotgun (WGS) entry which is preliminary data.</text>
</comment>
<protein>
    <submittedName>
        <fullName evidence="1">Uncharacterized protein</fullName>
    </submittedName>
</protein>